<keyword evidence="2 4" id="KW-0648">Protein biosynthesis</keyword>
<accession>A0AAW5LPV4</accession>
<dbReference type="EC" id="4.2.-.-" evidence="4"/>
<organism evidence="6 7">
    <name type="scientific">Mammaliicoccus sciuri</name>
    <name type="common">Staphylococcus sciuri</name>
    <dbReference type="NCBI Taxonomy" id="1296"/>
    <lineage>
        <taxon>Bacteria</taxon>
        <taxon>Bacillati</taxon>
        <taxon>Bacillota</taxon>
        <taxon>Bacilli</taxon>
        <taxon>Bacillales</taxon>
        <taxon>Staphylococcaceae</taxon>
        <taxon>Mammaliicoccus</taxon>
    </lineage>
</organism>
<evidence type="ECO:0000256" key="4">
    <source>
        <dbReference type="PIRNR" id="PIRNR006181"/>
    </source>
</evidence>
<dbReference type="NCBIfam" id="TIGR00011">
    <property type="entry name" value="YbaK_EbsC"/>
    <property type="match status" value="1"/>
</dbReference>
<comment type="similarity">
    <text evidence="1 4">Belongs to the prolyl-tRNA editing family. YbaK/EbsC subfamily.</text>
</comment>
<comment type="caution">
    <text evidence="6">The sequence shown here is derived from an EMBL/GenBank/DDBJ whole genome shotgun (WGS) entry which is preliminary data.</text>
</comment>
<evidence type="ECO:0000313" key="7">
    <source>
        <dbReference type="Proteomes" id="UP001204068"/>
    </source>
</evidence>
<dbReference type="PANTHER" id="PTHR30411:SF0">
    <property type="entry name" value="CYS-TRNA(PRO)_CYS-TRNA(CYS) DEACYLASE YBAK"/>
    <property type="match status" value="1"/>
</dbReference>
<dbReference type="SUPFAM" id="SSF55826">
    <property type="entry name" value="YbaK/ProRS associated domain"/>
    <property type="match status" value="1"/>
</dbReference>
<dbReference type="Gene3D" id="3.90.960.10">
    <property type="entry name" value="YbaK/aminoacyl-tRNA synthetase-associated domain"/>
    <property type="match status" value="1"/>
</dbReference>
<gene>
    <name evidence="6" type="primary">ybaK</name>
    <name evidence="6" type="ORF">NQ032_12750</name>
</gene>
<evidence type="ECO:0000259" key="5">
    <source>
        <dbReference type="Pfam" id="PF04073"/>
    </source>
</evidence>
<dbReference type="EMBL" id="JANILD010000006">
    <property type="protein sequence ID" value="MCQ9304469.1"/>
    <property type="molecule type" value="Genomic_DNA"/>
</dbReference>
<dbReference type="AlphaFoldDB" id="A0AAW5LPV4"/>
<dbReference type="Pfam" id="PF04073">
    <property type="entry name" value="tRNA_edit"/>
    <property type="match status" value="1"/>
</dbReference>
<evidence type="ECO:0000256" key="3">
    <source>
        <dbReference type="ARBA" id="ARBA00023239"/>
    </source>
</evidence>
<reference evidence="6" key="1">
    <citation type="submission" date="2022-07" db="EMBL/GenBank/DDBJ databases">
        <title>Bacterial species isolated from the porcine tonsil microbiota.</title>
        <authorList>
            <person name="Oliveira I.M.F."/>
        </authorList>
    </citation>
    <scope>NUCLEOTIDE SEQUENCE</scope>
    <source>
        <strain evidence="6">8QC2O2</strain>
    </source>
</reference>
<dbReference type="PIRSF" id="PIRSF006181">
    <property type="entry name" value="EbsC_YbaK"/>
    <property type="match status" value="1"/>
</dbReference>
<feature type="domain" description="YbaK/aminoacyl-tRNA synthetase-associated" evidence="5">
    <location>
        <begin position="35"/>
        <end position="147"/>
    </location>
</feature>
<name>A0AAW5LPV4_MAMSC</name>
<dbReference type="GO" id="GO:0016829">
    <property type="term" value="F:lyase activity"/>
    <property type="evidence" value="ECO:0007669"/>
    <property type="project" value="UniProtKB-KW"/>
</dbReference>
<proteinExistence type="inferred from homology"/>
<evidence type="ECO:0000313" key="6">
    <source>
        <dbReference type="EMBL" id="MCQ9304469.1"/>
    </source>
</evidence>
<dbReference type="Proteomes" id="UP001204068">
    <property type="component" value="Unassembled WGS sequence"/>
</dbReference>
<dbReference type="InterPro" id="IPR004369">
    <property type="entry name" value="Prolyl-tRNA_editing_YbaK/EbsC"/>
</dbReference>
<dbReference type="GO" id="GO:0002161">
    <property type="term" value="F:aminoacyl-tRNA deacylase activity"/>
    <property type="evidence" value="ECO:0007669"/>
    <property type="project" value="InterPro"/>
</dbReference>
<dbReference type="RefSeq" id="WP_179296657.1">
    <property type="nucleotide sequence ID" value="NZ_CP064868.1"/>
</dbReference>
<dbReference type="GO" id="GO:0006412">
    <property type="term" value="P:translation"/>
    <property type="evidence" value="ECO:0007669"/>
    <property type="project" value="UniProtKB-KW"/>
</dbReference>
<dbReference type="CDD" id="cd00002">
    <property type="entry name" value="YbaK_deacylase"/>
    <property type="match status" value="1"/>
</dbReference>
<evidence type="ECO:0000256" key="2">
    <source>
        <dbReference type="ARBA" id="ARBA00022917"/>
    </source>
</evidence>
<evidence type="ECO:0000256" key="1">
    <source>
        <dbReference type="ARBA" id="ARBA00009798"/>
    </source>
</evidence>
<keyword evidence="3 4" id="KW-0456">Lyase</keyword>
<dbReference type="PANTHER" id="PTHR30411">
    <property type="entry name" value="CYTOPLASMIC PROTEIN"/>
    <property type="match status" value="1"/>
</dbReference>
<dbReference type="InterPro" id="IPR007214">
    <property type="entry name" value="YbaK/aa-tRNA-synth-assoc-dom"/>
</dbReference>
<sequence>MKKVKTNAMRILDQYNIFYHTHEFKIGKDHLDGHEVAQLIQKPEHQVYKTLVLTNGNREYFVFVIPVVEHLDMKKASKAVGQKKLELLPLDQLTKVTGYVRGGCSPIGMKKTYQTVIDINADSLTTFIVSAGKRGYQIELDPADLAKVIDVRFDDIIKYN</sequence>
<dbReference type="InterPro" id="IPR036754">
    <property type="entry name" value="YbaK/aa-tRNA-synt-asso_dom_sf"/>
</dbReference>
<protein>
    <recommendedName>
        <fullName evidence="4">Cys-tRNA(Pro)/Cys-tRNA(Cys) deacylase</fullName>
        <ecNumber evidence="4">4.2.-.-</ecNumber>
    </recommendedName>
</protein>